<evidence type="ECO:0000313" key="3">
    <source>
        <dbReference type="Proteomes" id="UP000054498"/>
    </source>
</evidence>
<sequence length="569" mass="58112">MPYRSSIACLLLLAAAMVVTGAPAAQEGVFEFASTSTAKVLIIGKTANIKIFPNKTSSSYLTLKFNRIEELDDDGKAVYGHAITSLAGLTPTYSTGVRTSGDTDYTYVKMVYDGAALKMGECPSEDKLEELGLGAPGPAGARAPAPAKAAQASKQAAVVAEREQQPYADGQPIKTLGDSKLAATIAQLTAVTIDPPPRPEAMMTRRLAEAVVLAPQQAPASVLPSKLVSYTRANGAQLAPMQSIVAPTVGADGLTKDGKDPFAPLVTVAPGRTAGQVSVVTGPVARGTVAPAVTTGGAPSITVTFFFGMTANKTFAYGKGNSINVPADGVKFNIEAANWPFCSPLNSLKFDIAVATNMQEAAQAQITADPTAEVANPSAMITDMYAAPTRHLMQPGDISGSFLDAESAIALALASAGKQAKLPTKTVKLLVSTTKAVSIDCPTVAYPAVGSAINSSVAIGLISTSVISSDATASKIANATLAAVSSANSLGGSRLSITFPYFETLYYDPVVSFGSIEGMSVNDIAPQSNCTGVVCGRAPERRTNAAVGLGSAAKAAALAAAAALIALLW</sequence>
<dbReference type="EMBL" id="KK100224">
    <property type="protein sequence ID" value="KIZ07916.1"/>
    <property type="molecule type" value="Genomic_DNA"/>
</dbReference>
<dbReference type="KEGG" id="mng:MNEG_0033"/>
<feature type="signal peptide" evidence="1">
    <location>
        <begin position="1"/>
        <end position="21"/>
    </location>
</feature>
<dbReference type="RefSeq" id="XP_013906935.1">
    <property type="nucleotide sequence ID" value="XM_014051481.1"/>
</dbReference>
<keyword evidence="1" id="KW-0732">Signal</keyword>
<organism evidence="2 3">
    <name type="scientific">Monoraphidium neglectum</name>
    <dbReference type="NCBI Taxonomy" id="145388"/>
    <lineage>
        <taxon>Eukaryota</taxon>
        <taxon>Viridiplantae</taxon>
        <taxon>Chlorophyta</taxon>
        <taxon>core chlorophytes</taxon>
        <taxon>Chlorophyceae</taxon>
        <taxon>CS clade</taxon>
        <taxon>Sphaeropleales</taxon>
        <taxon>Selenastraceae</taxon>
        <taxon>Monoraphidium</taxon>
    </lineage>
</organism>
<accession>A0A0D2NV15</accession>
<keyword evidence="3" id="KW-1185">Reference proteome</keyword>
<dbReference type="OrthoDB" id="543838at2759"/>
<dbReference type="Proteomes" id="UP000054498">
    <property type="component" value="Unassembled WGS sequence"/>
</dbReference>
<dbReference type="GeneID" id="25726151"/>
<evidence type="ECO:0000256" key="1">
    <source>
        <dbReference type="SAM" id="SignalP"/>
    </source>
</evidence>
<dbReference type="AlphaFoldDB" id="A0A0D2NV15"/>
<feature type="chain" id="PRO_5002265604" evidence="1">
    <location>
        <begin position="22"/>
        <end position="569"/>
    </location>
</feature>
<protein>
    <submittedName>
        <fullName evidence="2">Uncharacterized protein</fullName>
    </submittedName>
</protein>
<name>A0A0D2NV15_9CHLO</name>
<reference evidence="2 3" key="1">
    <citation type="journal article" date="2013" name="BMC Genomics">
        <title>Reconstruction of the lipid metabolism for the microalga Monoraphidium neglectum from its genome sequence reveals characteristics suitable for biofuel production.</title>
        <authorList>
            <person name="Bogen C."/>
            <person name="Al-Dilaimi A."/>
            <person name="Albersmeier A."/>
            <person name="Wichmann J."/>
            <person name="Grundmann M."/>
            <person name="Rupp O."/>
            <person name="Lauersen K.J."/>
            <person name="Blifernez-Klassen O."/>
            <person name="Kalinowski J."/>
            <person name="Goesmann A."/>
            <person name="Mussgnug J.H."/>
            <person name="Kruse O."/>
        </authorList>
    </citation>
    <scope>NUCLEOTIDE SEQUENCE [LARGE SCALE GENOMIC DNA]</scope>
    <source>
        <strain evidence="2 3">SAG 48.87</strain>
    </source>
</reference>
<proteinExistence type="predicted"/>
<gene>
    <name evidence="2" type="ORF">MNEG_0033</name>
</gene>
<evidence type="ECO:0000313" key="2">
    <source>
        <dbReference type="EMBL" id="KIZ07916.1"/>
    </source>
</evidence>